<dbReference type="InterPro" id="IPR036388">
    <property type="entry name" value="WH-like_DNA-bd_sf"/>
</dbReference>
<dbReference type="InterPro" id="IPR038005">
    <property type="entry name" value="RX-like_CC"/>
</dbReference>
<dbReference type="Pfam" id="PF23559">
    <property type="entry name" value="WHD_DRP"/>
    <property type="match status" value="1"/>
</dbReference>
<dbReference type="FunFam" id="1.10.10.10:FF:000322">
    <property type="entry name" value="Probable disease resistance protein At1g63360"/>
    <property type="match status" value="1"/>
</dbReference>
<evidence type="ECO:0008006" key="14">
    <source>
        <dbReference type="Google" id="ProtNLM"/>
    </source>
</evidence>
<dbReference type="SUPFAM" id="SSF52047">
    <property type="entry name" value="RNI-like"/>
    <property type="match status" value="1"/>
</dbReference>
<gene>
    <name evidence="12" type="ORF">URODEC1_LOCUS4564</name>
</gene>
<organism evidence="12 13">
    <name type="scientific">Urochloa decumbens</name>
    <dbReference type="NCBI Taxonomy" id="240449"/>
    <lineage>
        <taxon>Eukaryota</taxon>
        <taxon>Viridiplantae</taxon>
        <taxon>Streptophyta</taxon>
        <taxon>Embryophyta</taxon>
        <taxon>Tracheophyta</taxon>
        <taxon>Spermatophyta</taxon>
        <taxon>Magnoliopsida</taxon>
        <taxon>Liliopsida</taxon>
        <taxon>Poales</taxon>
        <taxon>Poaceae</taxon>
        <taxon>PACMAD clade</taxon>
        <taxon>Panicoideae</taxon>
        <taxon>Panicodae</taxon>
        <taxon>Paniceae</taxon>
        <taxon>Melinidinae</taxon>
        <taxon>Urochloa</taxon>
    </lineage>
</organism>
<protein>
    <recommendedName>
        <fullName evidence="14">Disease resistance protein</fullName>
    </recommendedName>
</protein>
<evidence type="ECO:0000259" key="9">
    <source>
        <dbReference type="Pfam" id="PF18052"/>
    </source>
</evidence>
<dbReference type="PANTHER" id="PTHR23155:SF889">
    <property type="entry name" value="OS03G0379801 PROTEIN"/>
    <property type="match status" value="1"/>
</dbReference>
<accession>A0ABC8VNE4</accession>
<keyword evidence="3" id="KW-0677">Repeat</keyword>
<evidence type="ECO:0000256" key="4">
    <source>
        <dbReference type="ARBA" id="ARBA00022741"/>
    </source>
</evidence>
<dbReference type="PRINTS" id="PR00364">
    <property type="entry name" value="DISEASERSIST"/>
</dbReference>
<dbReference type="CDD" id="cd14798">
    <property type="entry name" value="RX-CC_like"/>
    <property type="match status" value="1"/>
</dbReference>
<dbReference type="Gene3D" id="1.20.5.4130">
    <property type="match status" value="1"/>
</dbReference>
<keyword evidence="5" id="KW-0611">Plant defense</keyword>
<evidence type="ECO:0000256" key="5">
    <source>
        <dbReference type="ARBA" id="ARBA00022821"/>
    </source>
</evidence>
<evidence type="ECO:0000256" key="7">
    <source>
        <dbReference type="SAM" id="Coils"/>
    </source>
</evidence>
<evidence type="ECO:0000259" key="10">
    <source>
        <dbReference type="Pfam" id="PF23559"/>
    </source>
</evidence>
<dbReference type="EMBL" id="OZ075120">
    <property type="protein sequence ID" value="CAL4893051.1"/>
    <property type="molecule type" value="Genomic_DNA"/>
</dbReference>
<dbReference type="Pfam" id="PF00931">
    <property type="entry name" value="NB-ARC"/>
    <property type="match status" value="1"/>
</dbReference>
<reference evidence="12 13" key="2">
    <citation type="submission" date="2024-10" db="EMBL/GenBank/DDBJ databases">
        <authorList>
            <person name="Ryan C."/>
        </authorList>
    </citation>
    <scope>NUCLEOTIDE SEQUENCE [LARGE SCALE GENOMIC DNA]</scope>
</reference>
<evidence type="ECO:0000313" key="12">
    <source>
        <dbReference type="EMBL" id="CAL4893051.1"/>
    </source>
</evidence>
<evidence type="ECO:0000256" key="2">
    <source>
        <dbReference type="ARBA" id="ARBA00022614"/>
    </source>
</evidence>
<evidence type="ECO:0000256" key="3">
    <source>
        <dbReference type="ARBA" id="ARBA00022737"/>
    </source>
</evidence>
<keyword evidence="4" id="KW-0547">Nucleotide-binding</keyword>
<feature type="domain" description="NB-ARC" evidence="8">
    <location>
        <begin position="192"/>
        <end position="344"/>
    </location>
</feature>
<dbReference type="InterPro" id="IPR042197">
    <property type="entry name" value="Apaf_helical"/>
</dbReference>
<dbReference type="GO" id="GO:0002758">
    <property type="term" value="P:innate immune response-activating signaling pathway"/>
    <property type="evidence" value="ECO:0007669"/>
    <property type="project" value="UniProtKB-ARBA"/>
</dbReference>
<feature type="domain" description="Disease resistance N-terminal" evidence="9">
    <location>
        <begin position="6"/>
        <end position="92"/>
    </location>
</feature>
<dbReference type="InterPro" id="IPR044974">
    <property type="entry name" value="Disease_R_plants"/>
</dbReference>
<keyword evidence="2" id="KW-0433">Leucine-rich repeat</keyword>
<keyword evidence="6 7" id="KW-0175">Coiled coil</keyword>
<sequence>MAEAIIGPLVGRLQEVAVGEARVLFGVNTDIHRLRDKLMWLQAFLREADTRRRAVSDEITRVWTQQTRDAVFDAEDALDHYHLHVDKARYPRWARPTMRCLATFTTQVRMRRSLSRKIKAINRRLDDIIENKDKYKVEDEDKKTDVTWKPSTSASIPHTHRKLDDVHDSDVVIYVEERKKLEDNIVILTEQEENKEHYPVVITVFGESGIGKTTLVRDIYQKMEKKKEFEVQAMESFAPYLTATNILQQIVQQLTDDDTNCPKEMARQMLVDKLRNKKYLLVIDGEVSGTEWKNILSTLPIGTRGSRVVHITQGKPEEPPSMYHHVTIRLQKLKEDATLSLFRQRLPKELQDKNFKEYQKDIFQITQGLPLAVVLLSGLVQTKEFPSEWVKVFDYLKSKQSTRLETMLSVCFDDLPHELKCCFLYFAALPTNTTIEARNLVFMWVAEGFLRSKGGKTMEKIGFIYLNELINRNLVNRVKMDDDSSFGSMSVTIQNKVHEFLQIEAHEASFVEVHSGDDIPTLTSARRLSLQNYTEKYAVLANPLPKLRSIFSQFEQEPKGDQGHMSKRSHAYMFYLSHGKPISKKKKDIRSHIKELLHGSEFLRVINLQGIEIGETLTSAIGNVVHLQYLGITSCSLKYIPRSIGRLTCLQTLDVRETNVRELPRAFWMIKTLRHVLGFILMLPKQIGNLKQLHTLDSINLEVSELALDGTLGEMIHLEFLSIWHISDVNVKALSGALEKLESLRTLVLQGSIIPSNVFTTFSLRRVKFLFLCGDLLGSSNLDSREALCLPNLIMLSLEKTYVAQEFINKLSDLPFLGTLALYPGSYKDKKLVFSSSRFQRLKKIKVIDVEMLERVEVDVTVLPELKELEIHSHNTGCHHDIDVDNVKRCSKKAMIVVDVRKENVVYEENDNMSQWWMIFS</sequence>
<dbReference type="Pfam" id="PF18052">
    <property type="entry name" value="Rx_N"/>
    <property type="match status" value="1"/>
</dbReference>
<dbReference type="Gene3D" id="3.80.10.10">
    <property type="entry name" value="Ribonuclease Inhibitor"/>
    <property type="match status" value="1"/>
</dbReference>
<feature type="coiled-coil region" evidence="7">
    <location>
        <begin position="111"/>
        <end position="138"/>
    </location>
</feature>
<dbReference type="Gene3D" id="1.10.10.10">
    <property type="entry name" value="Winged helix-like DNA-binding domain superfamily/Winged helix DNA-binding domain"/>
    <property type="match status" value="1"/>
</dbReference>
<dbReference type="Proteomes" id="UP001497457">
    <property type="component" value="Chromosome 10rd"/>
</dbReference>
<evidence type="ECO:0000259" key="11">
    <source>
        <dbReference type="Pfam" id="PF23598"/>
    </source>
</evidence>
<comment type="similarity">
    <text evidence="1">Belongs to the disease resistance NB-LRR family.</text>
</comment>
<dbReference type="InterPro" id="IPR041118">
    <property type="entry name" value="Rx_N"/>
</dbReference>
<evidence type="ECO:0000313" key="13">
    <source>
        <dbReference type="Proteomes" id="UP001497457"/>
    </source>
</evidence>
<feature type="domain" description="Disease resistance R13L4/SHOC-2-like LRR" evidence="11">
    <location>
        <begin position="597"/>
        <end position="879"/>
    </location>
</feature>
<dbReference type="Pfam" id="PF23598">
    <property type="entry name" value="LRR_14"/>
    <property type="match status" value="1"/>
</dbReference>
<dbReference type="InterPro" id="IPR002182">
    <property type="entry name" value="NB-ARC"/>
</dbReference>
<dbReference type="InterPro" id="IPR058922">
    <property type="entry name" value="WHD_DRP"/>
</dbReference>
<dbReference type="GO" id="GO:0042742">
    <property type="term" value="P:defense response to bacterium"/>
    <property type="evidence" value="ECO:0007669"/>
    <property type="project" value="UniProtKB-ARBA"/>
</dbReference>
<dbReference type="Gene3D" id="3.40.50.300">
    <property type="entry name" value="P-loop containing nucleotide triphosphate hydrolases"/>
    <property type="match status" value="1"/>
</dbReference>
<reference evidence="13" key="1">
    <citation type="submission" date="2024-06" db="EMBL/GenBank/DDBJ databases">
        <authorList>
            <person name="Ryan C."/>
        </authorList>
    </citation>
    <scope>NUCLEOTIDE SEQUENCE [LARGE SCALE GENOMIC DNA]</scope>
</reference>
<dbReference type="GO" id="GO:0009626">
    <property type="term" value="P:plant-type hypersensitive response"/>
    <property type="evidence" value="ECO:0007669"/>
    <property type="project" value="UniProtKB-ARBA"/>
</dbReference>
<feature type="domain" description="Disease resistance protein winged helix" evidence="10">
    <location>
        <begin position="430"/>
        <end position="500"/>
    </location>
</feature>
<dbReference type="GO" id="GO:0000166">
    <property type="term" value="F:nucleotide binding"/>
    <property type="evidence" value="ECO:0007669"/>
    <property type="project" value="UniProtKB-KW"/>
</dbReference>
<keyword evidence="13" id="KW-1185">Reference proteome</keyword>
<dbReference type="AlphaFoldDB" id="A0ABC8VNE4"/>
<dbReference type="Gene3D" id="1.10.8.430">
    <property type="entry name" value="Helical domain of apoptotic protease-activating factors"/>
    <property type="match status" value="1"/>
</dbReference>
<dbReference type="InterPro" id="IPR055414">
    <property type="entry name" value="LRR_R13L4/SHOC2-like"/>
</dbReference>
<evidence type="ECO:0000259" key="8">
    <source>
        <dbReference type="Pfam" id="PF00931"/>
    </source>
</evidence>
<dbReference type="SUPFAM" id="SSF52540">
    <property type="entry name" value="P-loop containing nucleoside triphosphate hydrolases"/>
    <property type="match status" value="1"/>
</dbReference>
<dbReference type="InterPro" id="IPR032675">
    <property type="entry name" value="LRR_dom_sf"/>
</dbReference>
<evidence type="ECO:0000256" key="6">
    <source>
        <dbReference type="ARBA" id="ARBA00023054"/>
    </source>
</evidence>
<evidence type="ECO:0000256" key="1">
    <source>
        <dbReference type="ARBA" id="ARBA00008894"/>
    </source>
</evidence>
<proteinExistence type="inferred from homology"/>
<dbReference type="InterPro" id="IPR027417">
    <property type="entry name" value="P-loop_NTPase"/>
</dbReference>
<dbReference type="PANTHER" id="PTHR23155">
    <property type="entry name" value="DISEASE RESISTANCE PROTEIN RP"/>
    <property type="match status" value="1"/>
</dbReference>
<name>A0ABC8VNE4_9POAL</name>